<evidence type="ECO:0000256" key="3">
    <source>
        <dbReference type="ARBA" id="ARBA00023163"/>
    </source>
</evidence>
<feature type="domain" description="HTH gntR-type" evidence="4">
    <location>
        <begin position="4"/>
        <end position="73"/>
    </location>
</feature>
<evidence type="ECO:0000256" key="1">
    <source>
        <dbReference type="ARBA" id="ARBA00023015"/>
    </source>
</evidence>
<organism evidence="5 6">
    <name type="scientific">Trebonia kvetii</name>
    <dbReference type="NCBI Taxonomy" id="2480626"/>
    <lineage>
        <taxon>Bacteria</taxon>
        <taxon>Bacillati</taxon>
        <taxon>Actinomycetota</taxon>
        <taxon>Actinomycetes</taxon>
        <taxon>Streptosporangiales</taxon>
        <taxon>Treboniaceae</taxon>
        <taxon>Trebonia</taxon>
    </lineage>
</organism>
<dbReference type="InterPro" id="IPR011663">
    <property type="entry name" value="UTRA"/>
</dbReference>
<dbReference type="EMBL" id="RPFW01000002">
    <property type="protein sequence ID" value="TVZ05205.1"/>
    <property type="molecule type" value="Genomic_DNA"/>
</dbReference>
<dbReference type="InterPro" id="IPR000524">
    <property type="entry name" value="Tscrpt_reg_HTH_GntR"/>
</dbReference>
<proteinExistence type="predicted"/>
<evidence type="ECO:0000313" key="5">
    <source>
        <dbReference type="EMBL" id="TVZ05205.1"/>
    </source>
</evidence>
<dbReference type="InterPro" id="IPR028978">
    <property type="entry name" value="Chorismate_lyase_/UTRA_dom_sf"/>
</dbReference>
<evidence type="ECO:0000259" key="4">
    <source>
        <dbReference type="PROSITE" id="PS50949"/>
    </source>
</evidence>
<dbReference type="PRINTS" id="PR00035">
    <property type="entry name" value="HTHGNTR"/>
</dbReference>
<keyword evidence="1" id="KW-0805">Transcription regulation</keyword>
<dbReference type="InterPro" id="IPR050679">
    <property type="entry name" value="Bact_HTH_transcr_reg"/>
</dbReference>
<dbReference type="InterPro" id="IPR036390">
    <property type="entry name" value="WH_DNA-bd_sf"/>
</dbReference>
<evidence type="ECO:0000313" key="6">
    <source>
        <dbReference type="Proteomes" id="UP000460272"/>
    </source>
</evidence>
<keyword evidence="2" id="KW-0238">DNA-binding</keyword>
<protein>
    <submittedName>
        <fullName evidence="5">GntR family transcriptional regulator</fullName>
    </submittedName>
</protein>
<dbReference type="SUPFAM" id="SSF46785">
    <property type="entry name" value="Winged helix' DNA-binding domain"/>
    <property type="match status" value="1"/>
</dbReference>
<dbReference type="OrthoDB" id="3210131at2"/>
<evidence type="ECO:0000256" key="2">
    <source>
        <dbReference type="ARBA" id="ARBA00023125"/>
    </source>
</evidence>
<gene>
    <name evidence="5" type="ORF">EAS64_11480</name>
</gene>
<dbReference type="GO" id="GO:0003700">
    <property type="term" value="F:DNA-binding transcription factor activity"/>
    <property type="evidence" value="ECO:0007669"/>
    <property type="project" value="InterPro"/>
</dbReference>
<keyword evidence="3" id="KW-0804">Transcription</keyword>
<dbReference type="AlphaFoldDB" id="A0A6P2C3Y2"/>
<keyword evidence="6" id="KW-1185">Reference proteome</keyword>
<name>A0A6P2C3Y2_9ACTN</name>
<dbReference type="Gene3D" id="3.40.1410.10">
    <property type="entry name" value="Chorismate lyase-like"/>
    <property type="match status" value="1"/>
</dbReference>
<dbReference type="SUPFAM" id="SSF64288">
    <property type="entry name" value="Chorismate lyase-like"/>
    <property type="match status" value="1"/>
</dbReference>
<dbReference type="Proteomes" id="UP000460272">
    <property type="component" value="Unassembled WGS sequence"/>
</dbReference>
<dbReference type="CDD" id="cd07377">
    <property type="entry name" value="WHTH_GntR"/>
    <property type="match status" value="1"/>
</dbReference>
<sequence>MITESLYRKVAEDIKSAIAAGTYPPGSLLPSEAELAERYGLSRGTVRQAFAALRADGVIASRRGARRVVIGGPRVQSFGELLSFSRWARAIGEEPGGRVIALERRPATEAETSALGLDPGAIVYYLVRVRLLSGRPVMIERAAYPDKVGALVAGLDLTVDSITERLEELGVGFTDAEHVIDAVAASAEDARWLEVRAGMPLLRERRRTTDRAGQPVEWSDDRYLGTATAFSVRNSVSVNALSRRPPA</sequence>
<dbReference type="SMART" id="SM00866">
    <property type="entry name" value="UTRA"/>
    <property type="match status" value="1"/>
</dbReference>
<reference evidence="5 6" key="1">
    <citation type="submission" date="2018-11" db="EMBL/GenBank/DDBJ databases">
        <title>Trebonia kvetii gen.nov., sp.nov., a novel acidophilic actinobacterium, and proposal of the new actinobacterial family Treboniaceae fam. nov.</title>
        <authorList>
            <person name="Rapoport D."/>
            <person name="Sagova-Mareckova M."/>
            <person name="Sedlacek I."/>
            <person name="Provaznik J."/>
            <person name="Kralova S."/>
            <person name="Pavlinic D."/>
            <person name="Benes V."/>
            <person name="Kopecky J."/>
        </authorList>
    </citation>
    <scope>NUCLEOTIDE SEQUENCE [LARGE SCALE GENOMIC DNA]</scope>
    <source>
        <strain evidence="5 6">15Tr583</strain>
    </source>
</reference>
<dbReference type="Gene3D" id="1.10.10.10">
    <property type="entry name" value="Winged helix-like DNA-binding domain superfamily/Winged helix DNA-binding domain"/>
    <property type="match status" value="1"/>
</dbReference>
<dbReference type="RefSeq" id="WP_145852908.1">
    <property type="nucleotide sequence ID" value="NZ_RPFW01000002.1"/>
</dbReference>
<accession>A0A6P2C3Y2</accession>
<dbReference type="PANTHER" id="PTHR44846">
    <property type="entry name" value="MANNOSYL-D-GLYCERATE TRANSPORT/METABOLISM SYSTEM REPRESSOR MNGR-RELATED"/>
    <property type="match status" value="1"/>
</dbReference>
<dbReference type="GO" id="GO:0003677">
    <property type="term" value="F:DNA binding"/>
    <property type="evidence" value="ECO:0007669"/>
    <property type="project" value="UniProtKB-KW"/>
</dbReference>
<comment type="caution">
    <text evidence="5">The sequence shown here is derived from an EMBL/GenBank/DDBJ whole genome shotgun (WGS) entry which is preliminary data.</text>
</comment>
<dbReference type="SMART" id="SM00345">
    <property type="entry name" value="HTH_GNTR"/>
    <property type="match status" value="1"/>
</dbReference>
<dbReference type="InterPro" id="IPR036388">
    <property type="entry name" value="WH-like_DNA-bd_sf"/>
</dbReference>
<dbReference type="Pfam" id="PF07702">
    <property type="entry name" value="UTRA"/>
    <property type="match status" value="1"/>
</dbReference>
<dbReference type="PROSITE" id="PS50949">
    <property type="entry name" value="HTH_GNTR"/>
    <property type="match status" value="1"/>
</dbReference>
<dbReference type="Pfam" id="PF00392">
    <property type="entry name" value="GntR"/>
    <property type="match status" value="1"/>
</dbReference>